<dbReference type="EMBL" id="BSXN01000201">
    <property type="protein sequence ID" value="GME67579.1"/>
    <property type="molecule type" value="Genomic_DNA"/>
</dbReference>
<keyword evidence="3" id="KW-1185">Reference proteome</keyword>
<dbReference type="Proteomes" id="UP001165120">
    <property type="component" value="Unassembled WGS sequence"/>
</dbReference>
<feature type="transmembrane region" description="Helical" evidence="1">
    <location>
        <begin position="63"/>
        <end position="84"/>
    </location>
</feature>
<evidence type="ECO:0000256" key="1">
    <source>
        <dbReference type="SAM" id="Phobius"/>
    </source>
</evidence>
<reference evidence="2" key="1">
    <citation type="submission" date="2023-04" db="EMBL/GenBank/DDBJ databases">
        <title>Candida boidinii NBRC 10035.</title>
        <authorList>
            <person name="Ichikawa N."/>
            <person name="Sato H."/>
            <person name="Tonouchi N."/>
        </authorList>
    </citation>
    <scope>NUCLEOTIDE SEQUENCE</scope>
    <source>
        <strain evidence="2">NBRC 10035</strain>
    </source>
</reference>
<sequence length="88" mass="9514">MVGESYLRGDGFLIGDGFLVGDWILIGDGFLIGDEVVSILLVNGEFLTGEDSADENPLSELEVFNFLLSISFLFFFFGVVTGVVDAEP</sequence>
<comment type="caution">
    <text evidence="2">The sequence shown here is derived from an EMBL/GenBank/DDBJ whole genome shotgun (WGS) entry which is preliminary data.</text>
</comment>
<keyword evidence="1" id="KW-0472">Membrane</keyword>
<name>A0A9W6SUQ9_CANBO</name>
<evidence type="ECO:0000313" key="3">
    <source>
        <dbReference type="Proteomes" id="UP001165120"/>
    </source>
</evidence>
<gene>
    <name evidence="2" type="ORF">Cboi02_000097500</name>
</gene>
<proteinExistence type="predicted"/>
<organism evidence="2 3">
    <name type="scientific">Candida boidinii</name>
    <name type="common">Yeast</name>
    <dbReference type="NCBI Taxonomy" id="5477"/>
    <lineage>
        <taxon>Eukaryota</taxon>
        <taxon>Fungi</taxon>
        <taxon>Dikarya</taxon>
        <taxon>Ascomycota</taxon>
        <taxon>Saccharomycotina</taxon>
        <taxon>Pichiomycetes</taxon>
        <taxon>Pichiales</taxon>
        <taxon>Pichiaceae</taxon>
        <taxon>Ogataea</taxon>
        <taxon>Ogataea/Candida clade</taxon>
    </lineage>
</organism>
<keyword evidence="1" id="KW-0812">Transmembrane</keyword>
<evidence type="ECO:0000313" key="2">
    <source>
        <dbReference type="EMBL" id="GME67579.1"/>
    </source>
</evidence>
<keyword evidence="1" id="KW-1133">Transmembrane helix</keyword>
<accession>A0A9W6SUQ9</accession>
<dbReference type="AlphaFoldDB" id="A0A9W6SUQ9"/>
<protein>
    <submittedName>
        <fullName evidence="2">Unnamed protein product</fullName>
    </submittedName>
</protein>